<organism evidence="1 2">
    <name type="scientific">Pseudoalteromonas obscura</name>
    <dbReference type="NCBI Taxonomy" id="3048491"/>
    <lineage>
        <taxon>Bacteria</taxon>
        <taxon>Pseudomonadati</taxon>
        <taxon>Pseudomonadota</taxon>
        <taxon>Gammaproteobacteria</taxon>
        <taxon>Alteromonadales</taxon>
        <taxon>Pseudoalteromonadaceae</taxon>
        <taxon>Pseudoalteromonas</taxon>
    </lineage>
</organism>
<dbReference type="RefSeq" id="WP_284138894.1">
    <property type="nucleotide sequence ID" value="NZ_JASJUT010000021.1"/>
</dbReference>
<evidence type="ECO:0008006" key="3">
    <source>
        <dbReference type="Google" id="ProtNLM"/>
    </source>
</evidence>
<reference evidence="1 2" key="1">
    <citation type="submission" date="2023-05" db="EMBL/GenBank/DDBJ databases">
        <title>Pseudoalteromonas ardens sp. nov., Pseudoalteromonas obscura sp. nov., and Pseudoalteromonas umbrosa sp. nov., isolated from the coral Montipora capitata.</title>
        <authorList>
            <person name="Thomas E.M."/>
            <person name="Smith E.M."/>
            <person name="Papke E."/>
            <person name="Shlafstein M.D."/>
            <person name="Oline D.K."/>
            <person name="Videau P."/>
            <person name="Saw J.H."/>
            <person name="Strangman W.K."/>
            <person name="Ushijima B."/>
        </authorList>
    </citation>
    <scope>NUCLEOTIDE SEQUENCE [LARGE SCALE GENOMIC DNA]</scope>
    <source>
        <strain evidence="1 2">P94</strain>
    </source>
</reference>
<gene>
    <name evidence="1" type="ORF">QNM18_26635</name>
</gene>
<evidence type="ECO:0000313" key="1">
    <source>
        <dbReference type="EMBL" id="MDK2598635.1"/>
    </source>
</evidence>
<dbReference type="SUPFAM" id="SSF46785">
    <property type="entry name" value="Winged helix' DNA-binding domain"/>
    <property type="match status" value="1"/>
</dbReference>
<accession>A0ABT7EU99</accession>
<dbReference type="Proteomes" id="UP001231915">
    <property type="component" value="Unassembled WGS sequence"/>
</dbReference>
<dbReference type="InterPro" id="IPR036390">
    <property type="entry name" value="WH_DNA-bd_sf"/>
</dbReference>
<sequence length="104" mass="11764">MSNEQYLSPQVQRTLKAIELMAGHEVYGIEPKKLAKLVGCSGSDLTRVLANLEHQGWAEKLTTNTQRWRLNKKPVHICNTVSHNFTSAIRDLQLEQTKYNGVTS</sequence>
<dbReference type="InterPro" id="IPR036388">
    <property type="entry name" value="WH-like_DNA-bd_sf"/>
</dbReference>
<protein>
    <recommendedName>
        <fullName evidence="3">MarR family transcriptional regulator</fullName>
    </recommendedName>
</protein>
<evidence type="ECO:0000313" key="2">
    <source>
        <dbReference type="Proteomes" id="UP001231915"/>
    </source>
</evidence>
<comment type="caution">
    <text evidence="1">The sequence shown here is derived from an EMBL/GenBank/DDBJ whole genome shotgun (WGS) entry which is preliminary data.</text>
</comment>
<proteinExistence type="predicted"/>
<dbReference type="EMBL" id="JASJUT010000021">
    <property type="protein sequence ID" value="MDK2598635.1"/>
    <property type="molecule type" value="Genomic_DNA"/>
</dbReference>
<name>A0ABT7EU99_9GAMM</name>
<dbReference type="Gene3D" id="1.10.10.10">
    <property type="entry name" value="Winged helix-like DNA-binding domain superfamily/Winged helix DNA-binding domain"/>
    <property type="match status" value="1"/>
</dbReference>
<keyword evidence="2" id="KW-1185">Reference proteome</keyword>